<keyword evidence="2" id="KW-0813">Transport</keyword>
<dbReference type="RefSeq" id="WP_005687937.1">
    <property type="nucleotide sequence ID" value="NZ_CACRTK010000052.1"/>
</dbReference>
<feature type="transmembrane region" description="Helical" evidence="9">
    <location>
        <begin position="91"/>
        <end position="111"/>
    </location>
</feature>
<dbReference type="Proteomes" id="UP000189067">
    <property type="component" value="Unassembled WGS sequence"/>
</dbReference>
<dbReference type="AlphaFoldDB" id="A0A180BFT6"/>
<keyword evidence="3" id="KW-1003">Cell membrane</keyword>
<proteinExistence type="predicted"/>
<evidence type="ECO:0000256" key="1">
    <source>
        <dbReference type="ARBA" id="ARBA00004651"/>
    </source>
</evidence>
<evidence type="ECO:0000256" key="8">
    <source>
        <dbReference type="ARBA" id="ARBA00023136"/>
    </source>
</evidence>
<dbReference type="GO" id="GO:0009401">
    <property type="term" value="P:phosphoenolpyruvate-dependent sugar phosphotransferase system"/>
    <property type="evidence" value="ECO:0007669"/>
    <property type="project" value="UniProtKB-KW"/>
</dbReference>
<dbReference type="GeneID" id="69830444"/>
<dbReference type="PANTHER" id="PTHR32502">
    <property type="entry name" value="N-ACETYLGALACTOSAMINE PERMEASE II COMPONENT-RELATED"/>
    <property type="match status" value="1"/>
</dbReference>
<keyword evidence="7 9" id="KW-1133">Transmembrane helix</keyword>
<evidence type="ECO:0000313" key="11">
    <source>
        <dbReference type="EMBL" id="PLA57584.1"/>
    </source>
</evidence>
<dbReference type="EMBL" id="PKJX01000002">
    <property type="protein sequence ID" value="PLA57584.1"/>
    <property type="molecule type" value="Genomic_DNA"/>
</dbReference>
<accession>A0A2A5L225</accession>
<gene>
    <name evidence="10" type="ORF">BWR10_13450</name>
    <name evidence="11" type="ORF">CYJ91_07300</name>
</gene>
<evidence type="ECO:0000256" key="4">
    <source>
        <dbReference type="ARBA" id="ARBA00022597"/>
    </source>
</evidence>
<dbReference type="GO" id="GO:0005886">
    <property type="term" value="C:plasma membrane"/>
    <property type="evidence" value="ECO:0007669"/>
    <property type="project" value="UniProtKB-SubCell"/>
</dbReference>
<keyword evidence="6 9" id="KW-0812">Transmembrane</keyword>
<feature type="transmembrane region" description="Helical" evidence="9">
    <location>
        <begin position="6"/>
        <end position="28"/>
    </location>
</feature>
<dbReference type="PANTHER" id="PTHR32502:SF8">
    <property type="entry name" value="N-ACETYLGALACTOSAMINE PERMEASE IIC COMPONENT 1"/>
    <property type="match status" value="1"/>
</dbReference>
<dbReference type="PROSITE" id="PS51106">
    <property type="entry name" value="PTS_EIIC_TYPE_4"/>
    <property type="match status" value="1"/>
</dbReference>
<reference evidence="11 13" key="2">
    <citation type="submission" date="2017-12" db="EMBL/GenBank/DDBJ databases">
        <title>Phylogenetic diversity of female urinary microbiome.</title>
        <authorList>
            <person name="Thomas-White K."/>
            <person name="Wolfe A.J."/>
        </authorList>
    </citation>
    <scope>NUCLEOTIDE SEQUENCE [LARGE SCALE GENOMIC DNA]</scope>
    <source>
        <strain evidence="11 13">UMB0004</strain>
    </source>
</reference>
<feature type="transmembrane region" description="Helical" evidence="9">
    <location>
        <begin position="169"/>
        <end position="195"/>
    </location>
</feature>
<keyword evidence="8 9" id="KW-0472">Membrane</keyword>
<evidence type="ECO:0000256" key="3">
    <source>
        <dbReference type="ARBA" id="ARBA00022475"/>
    </source>
</evidence>
<protein>
    <submittedName>
        <fullName evidence="10">PTS mannose transporter subunit IIA</fullName>
    </submittedName>
    <submittedName>
        <fullName evidence="11">PTS sugar transporter subunit IIC</fullName>
    </submittedName>
</protein>
<evidence type="ECO:0000313" key="13">
    <source>
        <dbReference type="Proteomes" id="UP000234212"/>
    </source>
</evidence>
<evidence type="ECO:0000256" key="2">
    <source>
        <dbReference type="ARBA" id="ARBA00022448"/>
    </source>
</evidence>
<dbReference type="Proteomes" id="UP000234212">
    <property type="component" value="Unassembled WGS sequence"/>
</dbReference>
<keyword evidence="4 11" id="KW-0762">Sugar transport</keyword>
<dbReference type="Pfam" id="PF03609">
    <property type="entry name" value="EII-Sor"/>
    <property type="match status" value="1"/>
</dbReference>
<evidence type="ECO:0000256" key="5">
    <source>
        <dbReference type="ARBA" id="ARBA00022683"/>
    </source>
</evidence>
<comment type="subcellular location">
    <subcellularLocation>
        <location evidence="1">Cell membrane</location>
        <topology evidence="1">Multi-pass membrane protein</topology>
    </subcellularLocation>
</comment>
<comment type="caution">
    <text evidence="10">The sequence shown here is derived from an EMBL/GenBank/DDBJ whole genome shotgun (WGS) entry which is preliminary data.</text>
</comment>
<evidence type="ECO:0000256" key="7">
    <source>
        <dbReference type="ARBA" id="ARBA00022989"/>
    </source>
</evidence>
<feature type="transmembrane region" description="Helical" evidence="9">
    <location>
        <begin position="207"/>
        <end position="238"/>
    </location>
</feature>
<feature type="transmembrane region" description="Helical" evidence="9">
    <location>
        <begin position="49"/>
        <end position="71"/>
    </location>
</feature>
<organism evidence="10 12">
    <name type="scientific">Lacticaseibacillus rhamnosus</name>
    <name type="common">Lactobacillus rhamnosus</name>
    <dbReference type="NCBI Taxonomy" id="47715"/>
    <lineage>
        <taxon>Bacteria</taxon>
        <taxon>Bacillati</taxon>
        <taxon>Bacillota</taxon>
        <taxon>Bacilli</taxon>
        <taxon>Lactobacillales</taxon>
        <taxon>Lactobacillaceae</taxon>
        <taxon>Lacticaseibacillus</taxon>
    </lineage>
</organism>
<accession>A0A180BFT6</accession>
<dbReference type="InterPro" id="IPR004700">
    <property type="entry name" value="PTS_IIC_man"/>
</dbReference>
<evidence type="ECO:0000313" key="10">
    <source>
        <dbReference type="EMBL" id="ONN73617.1"/>
    </source>
</evidence>
<sequence length="255" mass="26944">MSIFQAFLCGFLYFIAIGNLPFVGLWTIQRPLVCGLLTGVILGDPLKGAMVGATINLVYLGFISAGGSMPADMALSGILGTAYSITGGLDAKTALSIAVPIGLLGTLVWYARMTYGSIFVHVADHYIEDGQYHKIWRANVLYPQLLTALITIIPCGLAAYYGASYISGFVAALGGTVLTIFKVIGGMMPALGVAITLQYIYKGDSRVFLYIGFVLATYSGLGLLPLGVIAALVAVVYVQVTKNQDQSDEGGPSYE</sequence>
<evidence type="ECO:0000256" key="9">
    <source>
        <dbReference type="SAM" id="Phobius"/>
    </source>
</evidence>
<dbReference type="EMBL" id="MTJY01000056">
    <property type="protein sequence ID" value="ONN73617.1"/>
    <property type="molecule type" value="Genomic_DNA"/>
</dbReference>
<dbReference type="InterPro" id="IPR050303">
    <property type="entry name" value="GatZ_KbaZ_carbometab"/>
</dbReference>
<keyword evidence="5" id="KW-0598">Phosphotransferase system</keyword>
<evidence type="ECO:0000256" key="6">
    <source>
        <dbReference type="ARBA" id="ARBA00022692"/>
    </source>
</evidence>
<name>A0A180BFT6_LACRH</name>
<reference evidence="10 12" key="1">
    <citation type="submission" date="2017-01" db="EMBL/GenBank/DDBJ databases">
        <title>In silico prediction, in vitro antibacterial spectrum and physicochemical properties of a putative bacteriocin produced by Lactobacillus rhamnosus strain L156.4.</title>
        <authorList>
            <person name="Silveira A.M."/>
            <person name="Monteiro A.S."/>
            <person name="Santos V.L."/>
            <person name="Nicoli J.R."/>
            <person name="Azevedo V."/>
            <person name="Soares S.C."/>
            <person name="Castro-Oliveira L."/>
            <person name="Dias-Souza M.V."/>
            <person name="Nardi R.M."/>
        </authorList>
    </citation>
    <scope>NUCLEOTIDE SEQUENCE [LARGE SCALE GENOMIC DNA]</scope>
    <source>
        <strain evidence="10 12">L156.4</strain>
    </source>
</reference>
<evidence type="ECO:0000313" key="12">
    <source>
        <dbReference type="Proteomes" id="UP000189067"/>
    </source>
</evidence>
<feature type="transmembrane region" description="Helical" evidence="9">
    <location>
        <begin position="140"/>
        <end position="163"/>
    </location>
</feature>